<name>A0A382DEG5_9ZZZZ</name>
<gene>
    <name evidence="1" type="ORF">METZ01_LOCUS188887</name>
</gene>
<feature type="non-terminal residue" evidence="1">
    <location>
        <position position="1"/>
    </location>
</feature>
<proteinExistence type="predicted"/>
<protein>
    <submittedName>
        <fullName evidence="1">Uncharacterized protein</fullName>
    </submittedName>
</protein>
<organism evidence="1">
    <name type="scientific">marine metagenome</name>
    <dbReference type="NCBI Taxonomy" id="408172"/>
    <lineage>
        <taxon>unclassified sequences</taxon>
        <taxon>metagenomes</taxon>
        <taxon>ecological metagenomes</taxon>
    </lineage>
</organism>
<dbReference type="EMBL" id="UINC01038678">
    <property type="protein sequence ID" value="SVB36033.1"/>
    <property type="molecule type" value="Genomic_DNA"/>
</dbReference>
<accession>A0A382DEG5</accession>
<sequence length="32" mass="3448">VLNLLKHNLSDAGLILTLSYRHGSALSMLIAL</sequence>
<reference evidence="1" key="1">
    <citation type="submission" date="2018-05" db="EMBL/GenBank/DDBJ databases">
        <authorList>
            <person name="Lanie J.A."/>
            <person name="Ng W.-L."/>
            <person name="Kazmierczak K.M."/>
            <person name="Andrzejewski T.M."/>
            <person name="Davidsen T.M."/>
            <person name="Wayne K.J."/>
            <person name="Tettelin H."/>
            <person name="Glass J.I."/>
            <person name="Rusch D."/>
            <person name="Podicherti R."/>
            <person name="Tsui H.-C.T."/>
            <person name="Winkler M.E."/>
        </authorList>
    </citation>
    <scope>NUCLEOTIDE SEQUENCE</scope>
</reference>
<dbReference type="AlphaFoldDB" id="A0A382DEG5"/>
<evidence type="ECO:0000313" key="1">
    <source>
        <dbReference type="EMBL" id="SVB36033.1"/>
    </source>
</evidence>